<comment type="caution">
    <text evidence="1">The sequence shown here is derived from an EMBL/GenBank/DDBJ whole genome shotgun (WGS) entry which is preliminary data.</text>
</comment>
<dbReference type="EMBL" id="BMJH01000001">
    <property type="protein sequence ID" value="GGC55893.1"/>
    <property type="molecule type" value="Genomic_DNA"/>
</dbReference>
<name>A0A916U0R6_9ACTN</name>
<keyword evidence="2" id="KW-1185">Reference proteome</keyword>
<evidence type="ECO:0000313" key="1">
    <source>
        <dbReference type="EMBL" id="GGC55893.1"/>
    </source>
</evidence>
<sequence length="268" mass="29151">MGTDAEQSWWEEHNDRIRQVHETGFGENLSLLSHEICNLLTDVDAAFTITGADTPGWADPHIAGVAPDEAEYGRCPNPEKFLIVVARAQAWTKVLLNRGWARETSDVDWAFRPTVPDGAVTILEPAAEGAVPLVLTTHTRVDSDHLVNVRIAAGNPAVSLASIPHCECDACDDGSDALLEDLDQWVLSVVDGSLHAEITADRFITRTSFGAHGGSVQNLGKPTAFTAGPWPPDWTPRTLSPGFEMQPPRAPFPRSTVGVIVRRLLRRP</sequence>
<reference evidence="1" key="2">
    <citation type="submission" date="2020-09" db="EMBL/GenBank/DDBJ databases">
        <authorList>
            <person name="Sun Q."/>
            <person name="Zhou Y."/>
        </authorList>
    </citation>
    <scope>NUCLEOTIDE SEQUENCE</scope>
    <source>
        <strain evidence="1">CGMCC 1.15478</strain>
    </source>
</reference>
<gene>
    <name evidence="1" type="ORF">GCM10011410_05360</name>
</gene>
<evidence type="ECO:0000313" key="2">
    <source>
        <dbReference type="Proteomes" id="UP000641514"/>
    </source>
</evidence>
<proteinExistence type="predicted"/>
<protein>
    <submittedName>
        <fullName evidence="1">Uncharacterized protein</fullName>
    </submittedName>
</protein>
<dbReference type="AlphaFoldDB" id="A0A916U0R6"/>
<organism evidence="1 2">
    <name type="scientific">Hoyosella rhizosphaerae</name>
    <dbReference type="NCBI Taxonomy" id="1755582"/>
    <lineage>
        <taxon>Bacteria</taxon>
        <taxon>Bacillati</taxon>
        <taxon>Actinomycetota</taxon>
        <taxon>Actinomycetes</taxon>
        <taxon>Mycobacteriales</taxon>
        <taxon>Hoyosellaceae</taxon>
        <taxon>Hoyosella</taxon>
    </lineage>
</organism>
<dbReference type="Proteomes" id="UP000641514">
    <property type="component" value="Unassembled WGS sequence"/>
</dbReference>
<accession>A0A916U0R6</accession>
<reference evidence="1" key="1">
    <citation type="journal article" date="2014" name="Int. J. Syst. Evol. Microbiol.">
        <title>Complete genome sequence of Corynebacterium casei LMG S-19264T (=DSM 44701T), isolated from a smear-ripened cheese.</title>
        <authorList>
            <consortium name="US DOE Joint Genome Institute (JGI-PGF)"/>
            <person name="Walter F."/>
            <person name="Albersmeier A."/>
            <person name="Kalinowski J."/>
            <person name="Ruckert C."/>
        </authorList>
    </citation>
    <scope>NUCLEOTIDE SEQUENCE</scope>
    <source>
        <strain evidence="1">CGMCC 1.15478</strain>
    </source>
</reference>
<dbReference type="Pfam" id="PF19736">
    <property type="entry name" value="DUF6226"/>
    <property type="match status" value="1"/>
</dbReference>
<dbReference type="RefSeq" id="WP_188670395.1">
    <property type="nucleotide sequence ID" value="NZ_BMJH01000001.1"/>
</dbReference>
<dbReference type="InterPro" id="IPR045773">
    <property type="entry name" value="DUF6226"/>
</dbReference>